<dbReference type="PROSITE" id="PS50088">
    <property type="entry name" value="ANK_REPEAT"/>
    <property type="match status" value="3"/>
</dbReference>
<evidence type="ECO:0000256" key="3">
    <source>
        <dbReference type="PROSITE-ProRule" id="PRU00023"/>
    </source>
</evidence>
<evidence type="ECO:0000256" key="2">
    <source>
        <dbReference type="ARBA" id="ARBA00023043"/>
    </source>
</evidence>
<dbReference type="OrthoDB" id="20872at2759"/>
<dbReference type="EMBL" id="ASPP01024167">
    <property type="protein sequence ID" value="ETO09291.1"/>
    <property type="molecule type" value="Genomic_DNA"/>
</dbReference>
<dbReference type="OMA" id="ICFAIKE"/>
<dbReference type="PANTHER" id="PTHR24198">
    <property type="entry name" value="ANKYRIN REPEAT AND PROTEIN KINASE DOMAIN-CONTAINING PROTEIN"/>
    <property type="match status" value="1"/>
</dbReference>
<organism evidence="5 6">
    <name type="scientific">Reticulomyxa filosa</name>
    <dbReference type="NCBI Taxonomy" id="46433"/>
    <lineage>
        <taxon>Eukaryota</taxon>
        <taxon>Sar</taxon>
        <taxon>Rhizaria</taxon>
        <taxon>Retaria</taxon>
        <taxon>Foraminifera</taxon>
        <taxon>Monothalamids</taxon>
        <taxon>Reticulomyxidae</taxon>
        <taxon>Reticulomyxa</taxon>
    </lineage>
</organism>
<feature type="repeat" description="ANK" evidence="3">
    <location>
        <begin position="46"/>
        <end position="78"/>
    </location>
</feature>
<dbReference type="PROSITE" id="PS50297">
    <property type="entry name" value="ANK_REP_REGION"/>
    <property type="match status" value="2"/>
</dbReference>
<comment type="caution">
    <text evidence="5">The sequence shown here is derived from an EMBL/GenBank/DDBJ whole genome shotgun (WGS) entry which is preliminary data.</text>
</comment>
<keyword evidence="6" id="KW-1185">Reference proteome</keyword>
<dbReference type="PANTHER" id="PTHR24198:SF194">
    <property type="entry name" value="INVERSIN-A"/>
    <property type="match status" value="1"/>
</dbReference>
<dbReference type="AlphaFoldDB" id="X6M6N7"/>
<gene>
    <name evidence="5" type="ORF">RFI_28097</name>
</gene>
<evidence type="ECO:0000313" key="6">
    <source>
        <dbReference type="Proteomes" id="UP000023152"/>
    </source>
</evidence>
<evidence type="ECO:0000256" key="1">
    <source>
        <dbReference type="ARBA" id="ARBA00022737"/>
    </source>
</evidence>
<feature type="compositionally biased region" description="Basic and acidic residues" evidence="4">
    <location>
        <begin position="199"/>
        <end position="208"/>
    </location>
</feature>
<dbReference type="PRINTS" id="PR01415">
    <property type="entry name" value="ANKYRIN"/>
</dbReference>
<protein>
    <submittedName>
        <fullName evidence="5">Ankyrin-repeat-containing protein</fullName>
    </submittedName>
</protein>
<dbReference type="Pfam" id="PF12796">
    <property type="entry name" value="Ank_2"/>
    <property type="match status" value="2"/>
</dbReference>
<reference evidence="5 6" key="1">
    <citation type="journal article" date="2013" name="Curr. Biol.">
        <title>The Genome of the Foraminiferan Reticulomyxa filosa.</title>
        <authorList>
            <person name="Glockner G."/>
            <person name="Hulsmann N."/>
            <person name="Schleicher M."/>
            <person name="Noegel A.A."/>
            <person name="Eichinger L."/>
            <person name="Gallinger C."/>
            <person name="Pawlowski J."/>
            <person name="Sierra R."/>
            <person name="Euteneuer U."/>
            <person name="Pillet L."/>
            <person name="Moustafa A."/>
            <person name="Platzer M."/>
            <person name="Groth M."/>
            <person name="Szafranski K."/>
            <person name="Schliwa M."/>
        </authorList>
    </citation>
    <scope>NUCLEOTIDE SEQUENCE [LARGE SCALE GENOMIC DNA]</scope>
</reference>
<keyword evidence="2 3" id="KW-0040">ANK repeat</keyword>
<dbReference type="Proteomes" id="UP000023152">
    <property type="component" value="Unassembled WGS sequence"/>
</dbReference>
<dbReference type="InterPro" id="IPR002110">
    <property type="entry name" value="Ankyrin_rpt"/>
</dbReference>
<feature type="repeat" description="ANK" evidence="3">
    <location>
        <begin position="82"/>
        <end position="122"/>
    </location>
</feature>
<name>X6M6N7_RETFI</name>
<feature type="compositionally biased region" description="Basic residues" evidence="4">
    <location>
        <begin position="209"/>
        <end position="232"/>
    </location>
</feature>
<keyword evidence="1" id="KW-0677">Repeat</keyword>
<evidence type="ECO:0000256" key="4">
    <source>
        <dbReference type="SAM" id="MobiDB-lite"/>
    </source>
</evidence>
<dbReference type="Gene3D" id="1.25.40.20">
    <property type="entry name" value="Ankyrin repeat-containing domain"/>
    <property type="match status" value="1"/>
</dbReference>
<feature type="region of interest" description="Disordered" evidence="4">
    <location>
        <begin position="197"/>
        <end position="232"/>
    </location>
</feature>
<dbReference type="SMART" id="SM00248">
    <property type="entry name" value="ANK"/>
    <property type="match status" value="3"/>
</dbReference>
<dbReference type="InterPro" id="IPR036770">
    <property type="entry name" value="Ankyrin_rpt-contain_sf"/>
</dbReference>
<accession>X6M6N7</accession>
<proteinExistence type="predicted"/>
<dbReference type="SUPFAM" id="SSF48403">
    <property type="entry name" value="Ankyrin repeat"/>
    <property type="match status" value="1"/>
</dbReference>
<evidence type="ECO:0000313" key="5">
    <source>
        <dbReference type="EMBL" id="ETO09291.1"/>
    </source>
</evidence>
<sequence>MSQKSVFLQLKRCVCEGDTFQFARLWSTIHAVPAWLDIDINECDNVHGTLLHFAMQNEKQHITQMLIQYGANVDAKGPSCRMGNTPLHEAVNKGNIKVLNFCCLLFVELLIAAKADLNIKNALGLTPLALACLNGDLSIVKILLHSNADVNIQDNDGKTAYLHAKENMHKQIMDLLPVQKWTLNDDPSWKMLVAKVKQRKSDENEAKTKPKAKLKANKTGKKTKKVKKKKKE</sequence>
<feature type="repeat" description="ANK" evidence="3">
    <location>
        <begin position="123"/>
        <end position="155"/>
    </location>
</feature>